<dbReference type="PROSITE" id="PS00584">
    <property type="entry name" value="PFKB_KINASES_2"/>
    <property type="match status" value="1"/>
</dbReference>
<accession>A0A1Y5RSH4</accession>
<evidence type="ECO:0000256" key="2">
    <source>
        <dbReference type="ARBA" id="ARBA00022679"/>
    </source>
</evidence>
<gene>
    <name evidence="5" type="primary">kdgK_1</name>
    <name evidence="5" type="ORF">AQS8620_00688</name>
</gene>
<dbReference type="GO" id="GO:0006974">
    <property type="term" value="P:DNA damage response"/>
    <property type="evidence" value="ECO:0007669"/>
    <property type="project" value="TreeGrafter"/>
</dbReference>
<evidence type="ECO:0000259" key="4">
    <source>
        <dbReference type="Pfam" id="PF00294"/>
    </source>
</evidence>
<dbReference type="OrthoDB" id="9776822at2"/>
<sequence length="298" mass="32184">MTLDLICLGEAMGEIGFAPDGSHTIGVGGDTFNTAVYLARAGMRAGFGSMVGSDPFGMRIREMLHENAVDDRFLLTSTRATTGLYSISNDASGERFFHYWRAQAAARSFWDEATPEALDAIAQTPMIYLSGISLYTFDDSRDALFSLLERARAQGARIAFDGNYRPRLWAGREDHARDMFARALSLSHMAFPTFDDEQLMWGDSSTADCLARMQGYGVETVVLKSGAEGCVIRQNGLDTHVPIPAPVVPVDTTAAGDSFNAGYLAAHLQGARAQDAAIAGHKLAGRVIAHRGAILPRD</sequence>
<dbReference type="GO" id="GO:0042840">
    <property type="term" value="P:D-glucuronate catabolic process"/>
    <property type="evidence" value="ECO:0007669"/>
    <property type="project" value="TreeGrafter"/>
</dbReference>
<comment type="similarity">
    <text evidence="1">Belongs to the carbohydrate kinase PfkB family.</text>
</comment>
<keyword evidence="2 5" id="KW-0808">Transferase</keyword>
<dbReference type="GO" id="GO:0005829">
    <property type="term" value="C:cytosol"/>
    <property type="evidence" value="ECO:0007669"/>
    <property type="project" value="TreeGrafter"/>
</dbReference>
<evidence type="ECO:0000256" key="3">
    <source>
        <dbReference type="ARBA" id="ARBA00022777"/>
    </source>
</evidence>
<dbReference type="Gene3D" id="3.40.1190.20">
    <property type="match status" value="1"/>
</dbReference>
<feature type="domain" description="Carbohydrate kinase PfkB" evidence="4">
    <location>
        <begin position="22"/>
        <end position="296"/>
    </location>
</feature>
<proteinExistence type="inferred from homology"/>
<keyword evidence="3 5" id="KW-0418">Kinase</keyword>
<organism evidence="5 6">
    <name type="scientific">Aquimixticola soesokkakensis</name>
    <dbReference type="NCBI Taxonomy" id="1519096"/>
    <lineage>
        <taxon>Bacteria</taxon>
        <taxon>Pseudomonadati</taxon>
        <taxon>Pseudomonadota</taxon>
        <taxon>Alphaproteobacteria</taxon>
        <taxon>Rhodobacterales</taxon>
        <taxon>Paracoccaceae</taxon>
        <taxon>Aquimixticola</taxon>
    </lineage>
</organism>
<dbReference type="PANTHER" id="PTHR43085:SF15">
    <property type="entry name" value="2-DEHYDRO-3-DEOXYGLUCONOKINASE"/>
    <property type="match status" value="1"/>
</dbReference>
<dbReference type="InterPro" id="IPR029056">
    <property type="entry name" value="Ribokinase-like"/>
</dbReference>
<dbReference type="InterPro" id="IPR050306">
    <property type="entry name" value="PfkB_Carbo_kinase"/>
</dbReference>
<dbReference type="EC" id="2.7.1.45" evidence="5"/>
<protein>
    <submittedName>
        <fullName evidence="5">2-dehydro-3-deoxygluconokinase</fullName>
        <ecNumber evidence="5">2.7.1.45</ecNumber>
    </submittedName>
</protein>
<dbReference type="GO" id="GO:0019698">
    <property type="term" value="P:D-galacturonate catabolic process"/>
    <property type="evidence" value="ECO:0007669"/>
    <property type="project" value="TreeGrafter"/>
</dbReference>
<reference evidence="5 6" key="1">
    <citation type="submission" date="2017-03" db="EMBL/GenBank/DDBJ databases">
        <authorList>
            <person name="Afonso C.L."/>
            <person name="Miller P.J."/>
            <person name="Scott M.A."/>
            <person name="Spackman E."/>
            <person name="Goraichik I."/>
            <person name="Dimitrov K.M."/>
            <person name="Suarez D.L."/>
            <person name="Swayne D.E."/>
        </authorList>
    </citation>
    <scope>NUCLEOTIDE SEQUENCE [LARGE SCALE GENOMIC DNA]</scope>
    <source>
        <strain evidence="5 6">CECT 8620</strain>
    </source>
</reference>
<dbReference type="Proteomes" id="UP000193862">
    <property type="component" value="Unassembled WGS sequence"/>
</dbReference>
<dbReference type="EMBL" id="FWFS01000002">
    <property type="protein sequence ID" value="SLN24045.1"/>
    <property type="molecule type" value="Genomic_DNA"/>
</dbReference>
<evidence type="ECO:0000313" key="6">
    <source>
        <dbReference type="Proteomes" id="UP000193862"/>
    </source>
</evidence>
<dbReference type="PANTHER" id="PTHR43085">
    <property type="entry name" value="HEXOKINASE FAMILY MEMBER"/>
    <property type="match status" value="1"/>
</dbReference>
<dbReference type="GO" id="GO:0008673">
    <property type="term" value="F:2-dehydro-3-deoxygluconokinase activity"/>
    <property type="evidence" value="ECO:0007669"/>
    <property type="project" value="UniProtKB-EC"/>
</dbReference>
<dbReference type="SUPFAM" id="SSF53613">
    <property type="entry name" value="Ribokinase-like"/>
    <property type="match status" value="1"/>
</dbReference>
<evidence type="ECO:0000256" key="1">
    <source>
        <dbReference type="ARBA" id="ARBA00010688"/>
    </source>
</evidence>
<keyword evidence="6" id="KW-1185">Reference proteome</keyword>
<dbReference type="CDD" id="cd01166">
    <property type="entry name" value="KdgK"/>
    <property type="match status" value="1"/>
</dbReference>
<dbReference type="Pfam" id="PF00294">
    <property type="entry name" value="PfkB"/>
    <property type="match status" value="1"/>
</dbReference>
<evidence type="ECO:0000313" key="5">
    <source>
        <dbReference type="EMBL" id="SLN24045.1"/>
    </source>
</evidence>
<name>A0A1Y5RSH4_9RHOB</name>
<dbReference type="RefSeq" id="WP_085835449.1">
    <property type="nucleotide sequence ID" value="NZ_FWFS01000002.1"/>
</dbReference>
<dbReference type="AlphaFoldDB" id="A0A1Y5RSH4"/>
<dbReference type="InterPro" id="IPR011611">
    <property type="entry name" value="PfkB_dom"/>
</dbReference>
<dbReference type="InterPro" id="IPR002173">
    <property type="entry name" value="Carboh/pur_kinase_PfkB_CS"/>
</dbReference>